<dbReference type="PANTHER" id="PTHR45436">
    <property type="entry name" value="SENSOR HISTIDINE KINASE YKOH"/>
    <property type="match status" value="1"/>
</dbReference>
<dbReference type="Gene3D" id="3.30.565.10">
    <property type="entry name" value="Histidine kinase-like ATPase, C-terminal domain"/>
    <property type="match status" value="1"/>
</dbReference>
<dbReference type="SMART" id="SM00388">
    <property type="entry name" value="HisKA"/>
    <property type="match status" value="1"/>
</dbReference>
<dbReference type="InterPro" id="IPR036097">
    <property type="entry name" value="HisK_dim/P_sf"/>
</dbReference>
<keyword evidence="7 8" id="KW-1133">Transmembrane helix</keyword>
<evidence type="ECO:0000256" key="5">
    <source>
        <dbReference type="ARBA" id="ARBA00022692"/>
    </source>
</evidence>
<dbReference type="Proteomes" id="UP001062165">
    <property type="component" value="Chromosome"/>
</dbReference>
<evidence type="ECO:0000313" key="11">
    <source>
        <dbReference type="Proteomes" id="UP001062165"/>
    </source>
</evidence>
<name>A0ABY6CX33_9BACT</name>
<evidence type="ECO:0000256" key="4">
    <source>
        <dbReference type="ARBA" id="ARBA00022679"/>
    </source>
</evidence>
<dbReference type="SUPFAM" id="SSF47384">
    <property type="entry name" value="Homodimeric domain of signal transducing histidine kinase"/>
    <property type="match status" value="1"/>
</dbReference>
<feature type="transmembrane region" description="Helical" evidence="8">
    <location>
        <begin position="12"/>
        <end position="35"/>
    </location>
</feature>
<dbReference type="Pfam" id="PF00512">
    <property type="entry name" value="HisKA"/>
    <property type="match status" value="1"/>
</dbReference>
<keyword evidence="5 8" id="KW-0812">Transmembrane</keyword>
<dbReference type="InterPro" id="IPR003594">
    <property type="entry name" value="HATPase_dom"/>
</dbReference>
<dbReference type="Pfam" id="PF02518">
    <property type="entry name" value="HATPase_c"/>
    <property type="match status" value="1"/>
</dbReference>
<reference evidence="10" key="1">
    <citation type="submission" date="2022-10" db="EMBL/GenBank/DDBJ databases">
        <title>Comparative genomics and taxonomic characterization of three novel marine species of genus Reichenbachiella exhibiting antioxidant and polysaccharide degradation activities.</title>
        <authorList>
            <person name="Muhammad N."/>
            <person name="Lee Y.-J."/>
            <person name="Ko J."/>
            <person name="Kim S.-G."/>
        </authorList>
    </citation>
    <scope>NUCLEOTIDE SEQUENCE</scope>
    <source>
        <strain evidence="10">Wsw4-B4</strain>
    </source>
</reference>
<dbReference type="SMART" id="SM00387">
    <property type="entry name" value="HATPase_c"/>
    <property type="match status" value="1"/>
</dbReference>
<keyword evidence="8" id="KW-0472">Membrane</keyword>
<comment type="catalytic activity">
    <reaction evidence="1">
        <text>ATP + protein L-histidine = ADP + protein N-phospho-L-histidine.</text>
        <dbReference type="EC" id="2.7.13.3"/>
    </reaction>
</comment>
<proteinExistence type="predicted"/>
<evidence type="ECO:0000256" key="1">
    <source>
        <dbReference type="ARBA" id="ARBA00000085"/>
    </source>
</evidence>
<protein>
    <recommendedName>
        <fullName evidence="2">histidine kinase</fullName>
        <ecNumber evidence="2">2.7.13.3</ecNumber>
    </recommendedName>
</protein>
<dbReference type="SUPFAM" id="SSF55874">
    <property type="entry name" value="ATPase domain of HSP90 chaperone/DNA topoisomerase II/histidine kinase"/>
    <property type="match status" value="1"/>
</dbReference>
<keyword evidence="4" id="KW-0808">Transferase</keyword>
<dbReference type="Gene3D" id="1.10.287.130">
    <property type="match status" value="1"/>
</dbReference>
<dbReference type="CDD" id="cd00082">
    <property type="entry name" value="HisKA"/>
    <property type="match status" value="1"/>
</dbReference>
<dbReference type="PANTHER" id="PTHR45436:SF5">
    <property type="entry name" value="SENSOR HISTIDINE KINASE TRCS"/>
    <property type="match status" value="1"/>
</dbReference>
<evidence type="ECO:0000256" key="3">
    <source>
        <dbReference type="ARBA" id="ARBA00022553"/>
    </source>
</evidence>
<dbReference type="EMBL" id="CP106735">
    <property type="protein sequence ID" value="UXX78472.1"/>
    <property type="molecule type" value="Genomic_DNA"/>
</dbReference>
<accession>A0ABY6CX33</accession>
<keyword evidence="6 10" id="KW-0418">Kinase</keyword>
<sequence>MKLLTRTNRQYILFSIIAYLVIAIVFYSVTEYVIYEEVEYRLKVERQDFEHYVAEQGVWEASCYFVENKIELKEVKDTLTPLVEFADTLFVSRYSDQIDPFRQYSFYTTIGDQPYEVNIRKSLIESNKLLTFITTTMLILVSFGLIILILLQRRISKKVWKPFYQSLSNLKAFEISQGAGLTMDNTDIYEFNELNEVLEKMTNKIAVDYQNLKEFTENAAHEIQTPLALITTRIEELIQGKNFTDKQMYWIEDIHKSTIRLSKLHQGLLLLSKIDNGQFYTHETVNLNELIQSKLNEYEEFTDIKELKVAFNSISDLITEINPTLADILIGNLIKNTIKHNQPSGYIKITTQKKRLEISNTGSTLEVRPEQLFERFKKHNQSSASLGLGLAIVKKICEYYNVNIRYINNADIHTITLDFPT</sequence>
<feature type="transmembrane region" description="Helical" evidence="8">
    <location>
        <begin position="129"/>
        <end position="151"/>
    </location>
</feature>
<dbReference type="RefSeq" id="WP_263050217.1">
    <property type="nucleotide sequence ID" value="NZ_CP106735.1"/>
</dbReference>
<feature type="domain" description="Histidine kinase" evidence="9">
    <location>
        <begin position="218"/>
        <end position="421"/>
    </location>
</feature>
<evidence type="ECO:0000313" key="10">
    <source>
        <dbReference type="EMBL" id="UXX78472.1"/>
    </source>
</evidence>
<organism evidence="10 11">
    <name type="scientific">Reichenbachiella carrageenanivorans</name>
    <dbReference type="NCBI Taxonomy" id="2979869"/>
    <lineage>
        <taxon>Bacteria</taxon>
        <taxon>Pseudomonadati</taxon>
        <taxon>Bacteroidota</taxon>
        <taxon>Cytophagia</taxon>
        <taxon>Cytophagales</taxon>
        <taxon>Reichenbachiellaceae</taxon>
        <taxon>Reichenbachiella</taxon>
    </lineage>
</organism>
<dbReference type="InterPro" id="IPR003661">
    <property type="entry name" value="HisK_dim/P_dom"/>
</dbReference>
<keyword evidence="3" id="KW-0597">Phosphoprotein</keyword>
<dbReference type="GO" id="GO:0016301">
    <property type="term" value="F:kinase activity"/>
    <property type="evidence" value="ECO:0007669"/>
    <property type="project" value="UniProtKB-KW"/>
</dbReference>
<dbReference type="InterPro" id="IPR036890">
    <property type="entry name" value="HATPase_C_sf"/>
</dbReference>
<keyword evidence="11" id="KW-1185">Reference proteome</keyword>
<evidence type="ECO:0000256" key="6">
    <source>
        <dbReference type="ARBA" id="ARBA00022777"/>
    </source>
</evidence>
<dbReference type="PROSITE" id="PS50109">
    <property type="entry name" value="HIS_KIN"/>
    <property type="match status" value="1"/>
</dbReference>
<evidence type="ECO:0000256" key="7">
    <source>
        <dbReference type="ARBA" id="ARBA00022989"/>
    </source>
</evidence>
<dbReference type="InterPro" id="IPR005467">
    <property type="entry name" value="His_kinase_dom"/>
</dbReference>
<dbReference type="EC" id="2.7.13.3" evidence="2"/>
<evidence type="ECO:0000259" key="9">
    <source>
        <dbReference type="PROSITE" id="PS50109"/>
    </source>
</evidence>
<evidence type="ECO:0000256" key="2">
    <source>
        <dbReference type="ARBA" id="ARBA00012438"/>
    </source>
</evidence>
<dbReference type="InterPro" id="IPR050428">
    <property type="entry name" value="TCS_sensor_his_kinase"/>
</dbReference>
<gene>
    <name evidence="10" type="ORF">N7E81_14010</name>
</gene>
<evidence type="ECO:0000256" key="8">
    <source>
        <dbReference type="SAM" id="Phobius"/>
    </source>
</evidence>